<dbReference type="Proteomes" id="UP000189911">
    <property type="component" value="Chromosome A"/>
</dbReference>
<protein>
    <submittedName>
        <fullName evidence="11">LANO_0A04676g1_1</fullName>
    </submittedName>
</protein>
<evidence type="ECO:0000256" key="8">
    <source>
        <dbReference type="ARBA" id="ARBA00023034"/>
    </source>
</evidence>
<keyword evidence="6" id="KW-0735">Signal-anchor</keyword>
<comment type="subcellular location">
    <subcellularLocation>
        <location evidence="1">Golgi apparatus membrane</location>
        <topology evidence="1">Single-pass type II membrane protein</topology>
    </subcellularLocation>
</comment>
<dbReference type="OrthoDB" id="430354at2759"/>
<evidence type="ECO:0000256" key="3">
    <source>
        <dbReference type="ARBA" id="ARBA00009105"/>
    </source>
</evidence>
<evidence type="ECO:0000256" key="10">
    <source>
        <dbReference type="SAM" id="Phobius"/>
    </source>
</evidence>
<keyword evidence="8" id="KW-0333">Golgi apparatus</keyword>
<keyword evidence="9 10" id="KW-0472">Membrane</keyword>
<keyword evidence="4" id="KW-0808">Transferase</keyword>
<evidence type="ECO:0000313" key="12">
    <source>
        <dbReference type="Proteomes" id="UP000189911"/>
    </source>
</evidence>
<dbReference type="GO" id="GO:0046354">
    <property type="term" value="P:mannan biosynthetic process"/>
    <property type="evidence" value="ECO:0007669"/>
    <property type="project" value="TreeGrafter"/>
</dbReference>
<evidence type="ECO:0000256" key="2">
    <source>
        <dbReference type="ARBA" id="ARBA00004922"/>
    </source>
</evidence>
<evidence type="ECO:0000256" key="1">
    <source>
        <dbReference type="ARBA" id="ARBA00004323"/>
    </source>
</evidence>
<comment type="pathway">
    <text evidence="2">Protein modification; protein glycosylation.</text>
</comment>
<evidence type="ECO:0000256" key="6">
    <source>
        <dbReference type="ARBA" id="ARBA00022968"/>
    </source>
</evidence>
<dbReference type="GO" id="GO:0000026">
    <property type="term" value="F:alpha-1,2-mannosyltransferase activity"/>
    <property type="evidence" value="ECO:0007669"/>
    <property type="project" value="TreeGrafter"/>
</dbReference>
<dbReference type="InterPro" id="IPR022751">
    <property type="entry name" value="Alpha_mannosyltransferase"/>
</dbReference>
<dbReference type="GO" id="GO:0000139">
    <property type="term" value="C:Golgi membrane"/>
    <property type="evidence" value="ECO:0007669"/>
    <property type="project" value="UniProtKB-SubCell"/>
</dbReference>
<dbReference type="Pfam" id="PF11051">
    <property type="entry name" value="Mannosyl_trans3"/>
    <property type="match status" value="1"/>
</dbReference>
<name>A0A1G4IQJ9_9SACH</name>
<evidence type="ECO:0000256" key="7">
    <source>
        <dbReference type="ARBA" id="ARBA00022989"/>
    </source>
</evidence>
<keyword evidence="7 10" id="KW-1133">Transmembrane helix</keyword>
<dbReference type="PANTHER" id="PTHR31646:SF1">
    <property type="entry name" value="ALPHA-1,2-MANNOSYLTRANSFERASE MNN2"/>
    <property type="match status" value="1"/>
</dbReference>
<evidence type="ECO:0000313" key="11">
    <source>
        <dbReference type="EMBL" id="SCU78974.1"/>
    </source>
</evidence>
<comment type="similarity">
    <text evidence="3">Belongs to the MNN1/MNT family.</text>
</comment>
<evidence type="ECO:0000256" key="5">
    <source>
        <dbReference type="ARBA" id="ARBA00022692"/>
    </source>
</evidence>
<dbReference type="InterPro" id="IPR029044">
    <property type="entry name" value="Nucleotide-diphossugar_trans"/>
</dbReference>
<gene>
    <name evidence="11" type="ORF">LANO_0A04676G</name>
</gene>
<sequence length="705" mass="80390">MSVGQIARDLAGRASAGLDLAGSRLRQSNHVFRRGKNKNVSTIVICVLGLLTLIAVIHGFRGSDDSMDLLMYDENSPEDEESGYAVDEGDYQKETLSSAESSNFRTSSAIPTDTSKAYSELMKAIKKYSPAGELDRTKSNECELGDIGITDSSKFSKLTEQSLRNCLQIPDETVKMLRVAQEDFRKVMIDDLLPRFHNLDPPAFRGEGIVISAGGKFSLFALPAIKAIRENSGVKLKHAIPIEIIIPPEDKADRGFCENVLPKIDPSGLTRCVFLDEIIDNETLSHMNGYQIKALALLVSSFEKVLMLDADNYVVNSIDDYFKHSTFKDKGLILWPDYWRRLHHPKLYEAMNLEIDRKDIARNSVDDTSPNYMYKQDAKDTPFHDLGNAIPDGGTESGQLMVDKKKHLDTLMLSLYFNYNGDSYYYPMLGQGFAGEGDKDTFVLATRVLHGKDSWYQVKTPVDALGHWADSKDEIRLTPEELEKATDDKSFRGTAMLQHDYIDDSRFLSLAHEVIGNTVRDKSQQFCDDWYKTHKDQFSDNNDERRKQCEESVEVQNAFHALMRSSYKFEDYLTFFKFTKVSFVHSHLPKYDPWEWYQSGDMMYDGAKALKNHKDDPEYKSVNSGHYRMYDNKLNQVTSYDLELANWSTFHTYLCDMKDGYKNFGYLSDKIAASKSSSQSYNDMCNYIEAKVKYLKSTTWEDFGI</sequence>
<feature type="transmembrane region" description="Helical" evidence="10">
    <location>
        <begin position="40"/>
        <end position="60"/>
    </location>
</feature>
<dbReference type="AlphaFoldDB" id="A0A1G4IQJ9"/>
<dbReference type="SUPFAM" id="SSF53448">
    <property type="entry name" value="Nucleotide-diphospho-sugar transferases"/>
    <property type="match status" value="1"/>
</dbReference>
<evidence type="ECO:0000256" key="9">
    <source>
        <dbReference type="ARBA" id="ARBA00023136"/>
    </source>
</evidence>
<dbReference type="EMBL" id="LT598449">
    <property type="protein sequence ID" value="SCU78974.1"/>
    <property type="molecule type" value="Genomic_DNA"/>
</dbReference>
<evidence type="ECO:0000256" key="4">
    <source>
        <dbReference type="ARBA" id="ARBA00022679"/>
    </source>
</evidence>
<reference evidence="12" key="1">
    <citation type="submission" date="2016-03" db="EMBL/GenBank/DDBJ databases">
        <authorList>
            <person name="Devillers Hugo."/>
        </authorList>
    </citation>
    <scope>NUCLEOTIDE SEQUENCE [LARGE SCALE GENOMIC DNA]</scope>
</reference>
<keyword evidence="12" id="KW-1185">Reference proteome</keyword>
<dbReference type="PANTHER" id="PTHR31646">
    <property type="entry name" value="ALPHA-1,2-MANNOSYLTRANSFERASE MNN2"/>
    <property type="match status" value="1"/>
</dbReference>
<organism evidence="11 12">
    <name type="scientific">Lachancea nothofagi CBS 11611</name>
    <dbReference type="NCBI Taxonomy" id="1266666"/>
    <lineage>
        <taxon>Eukaryota</taxon>
        <taxon>Fungi</taxon>
        <taxon>Dikarya</taxon>
        <taxon>Ascomycota</taxon>
        <taxon>Saccharomycotina</taxon>
        <taxon>Saccharomycetes</taxon>
        <taxon>Saccharomycetales</taxon>
        <taxon>Saccharomycetaceae</taxon>
        <taxon>Lachancea</taxon>
    </lineage>
</organism>
<keyword evidence="5 10" id="KW-0812">Transmembrane</keyword>
<proteinExistence type="inferred from homology"/>
<accession>A0A1G4IQJ9</accession>